<evidence type="ECO:0000256" key="3">
    <source>
        <dbReference type="ARBA" id="ARBA00022490"/>
    </source>
</evidence>
<dbReference type="RefSeq" id="WP_005372365.1">
    <property type="nucleotide sequence ID" value="NZ_CM001475.1"/>
</dbReference>
<gene>
    <name evidence="6" type="ORF">Metal_2293</name>
</gene>
<dbReference type="GO" id="GO:0005737">
    <property type="term" value="C:cytoplasm"/>
    <property type="evidence" value="ECO:0007669"/>
    <property type="project" value="UniProtKB-SubCell"/>
</dbReference>
<evidence type="ECO:0000313" key="7">
    <source>
        <dbReference type="Proteomes" id="UP000005090"/>
    </source>
</evidence>
<dbReference type="SUPFAM" id="SSF158568">
    <property type="entry name" value="AF1862-like"/>
    <property type="match status" value="1"/>
</dbReference>
<evidence type="ECO:0000256" key="2">
    <source>
        <dbReference type="ARBA" id="ARBA00006161"/>
    </source>
</evidence>
<dbReference type="GO" id="GO:0051607">
    <property type="term" value="P:defense response to virus"/>
    <property type="evidence" value="ECO:0007669"/>
    <property type="project" value="UniProtKB-KW"/>
</dbReference>
<dbReference type="STRING" id="686340.Metal_2293"/>
<organism evidence="6 7">
    <name type="scientific">Methylomicrobium album BG8</name>
    <dbReference type="NCBI Taxonomy" id="686340"/>
    <lineage>
        <taxon>Bacteria</taxon>
        <taxon>Pseudomonadati</taxon>
        <taxon>Pseudomonadota</taxon>
        <taxon>Gammaproteobacteria</taxon>
        <taxon>Methylococcales</taxon>
        <taxon>Methylococcaceae</taxon>
        <taxon>Methylomicrobium</taxon>
    </lineage>
</organism>
<evidence type="ECO:0000313" key="6">
    <source>
        <dbReference type="EMBL" id="EIC30031.1"/>
    </source>
</evidence>
<sequence>MSKLPSLDQKRAAYAWQQVQGQSDDYTKLAKGAPALIMSNGLMQTLAFYQDKNKPHHHALNKHIIDWLAAYFTHQENVSVPFDKMMGVLLKTDSQKYRKATEETLALLRWIRQFAAINQ</sequence>
<dbReference type="EMBL" id="CM001475">
    <property type="protein sequence ID" value="EIC30031.1"/>
    <property type="molecule type" value="Genomic_DNA"/>
</dbReference>
<dbReference type="InterPro" id="IPR010160">
    <property type="entry name" value="CRISPR-assoc_prot_Cmr5"/>
</dbReference>
<dbReference type="InterPro" id="IPR023101">
    <property type="entry name" value="AF1862-like_dom_sf"/>
</dbReference>
<dbReference type="AlphaFoldDB" id="H8GGR8"/>
<comment type="subcellular location">
    <subcellularLocation>
        <location evidence="1">Cytoplasm</location>
    </subcellularLocation>
</comment>
<dbReference type="HOGENOM" id="CLU_120836_2_1_6"/>
<dbReference type="eggNOG" id="COG3337">
    <property type="taxonomic scope" value="Bacteria"/>
</dbReference>
<evidence type="ECO:0000256" key="5">
    <source>
        <dbReference type="ARBA" id="ARBA00030001"/>
    </source>
</evidence>
<dbReference type="Gene3D" id="1.10.520.30">
    <property type="entry name" value="AF1862-like domain"/>
    <property type="match status" value="1"/>
</dbReference>
<keyword evidence="7" id="KW-1185">Reference proteome</keyword>
<name>H8GGR8_METAL</name>
<evidence type="ECO:0000256" key="1">
    <source>
        <dbReference type="ARBA" id="ARBA00004496"/>
    </source>
</evidence>
<dbReference type="Proteomes" id="UP000005090">
    <property type="component" value="Chromosome"/>
</dbReference>
<proteinExistence type="inferred from homology"/>
<dbReference type="NCBIfam" id="TIGR01881">
    <property type="entry name" value="cas_Cmr5"/>
    <property type="match status" value="1"/>
</dbReference>
<keyword evidence="3" id="KW-0963">Cytoplasm</keyword>
<comment type="similarity">
    <text evidence="2">Belongs to the CRISPR system Cmr5 family.</text>
</comment>
<evidence type="ECO:0000256" key="4">
    <source>
        <dbReference type="ARBA" id="ARBA00023118"/>
    </source>
</evidence>
<dbReference type="Pfam" id="PF09701">
    <property type="entry name" value="Cas_Cmr5"/>
    <property type="match status" value="1"/>
</dbReference>
<protein>
    <recommendedName>
        <fullName evidence="5">CRISPR type III-B/RAMP module-associated protein Cmr5</fullName>
    </recommendedName>
</protein>
<reference evidence="6 7" key="1">
    <citation type="journal article" date="2013" name="Genome Announc.">
        <title>Genome Sequence of the Obligate Gammaproteobacterial Methanotroph Methylomicrobium album Strain BG8.</title>
        <authorList>
            <person name="Kits K.D."/>
            <person name="Kalyuzhnaya M.G."/>
            <person name="Klotz M.G."/>
            <person name="Jetten M.S."/>
            <person name="Op den Camp H.J."/>
            <person name="Vuilleumier S."/>
            <person name="Bringel F."/>
            <person name="Dispirito A.A."/>
            <person name="Murrell J.C."/>
            <person name="Bruce D."/>
            <person name="Cheng J.F."/>
            <person name="Copeland A."/>
            <person name="Goodwin L."/>
            <person name="Hauser L."/>
            <person name="Lajus A."/>
            <person name="Land M.L."/>
            <person name="Lapidus A."/>
            <person name="Lucas S."/>
            <person name="Medigue C."/>
            <person name="Pitluck S."/>
            <person name="Woyke T."/>
            <person name="Zeytun A."/>
            <person name="Stein L.Y."/>
        </authorList>
    </citation>
    <scope>NUCLEOTIDE SEQUENCE [LARGE SCALE GENOMIC DNA]</scope>
    <source>
        <strain evidence="6 7">BG8</strain>
    </source>
</reference>
<keyword evidence="4" id="KW-0051">Antiviral defense</keyword>
<accession>H8GGR8</accession>